<dbReference type="AlphaFoldDB" id="A0A1F8GPM4"/>
<name>A0A1F8GPM4_9BACT</name>
<evidence type="ECO:0000313" key="1">
    <source>
        <dbReference type="EMBL" id="OGN27387.1"/>
    </source>
</evidence>
<proteinExistence type="predicted"/>
<accession>A0A1F8GPM4</accession>
<dbReference type="Proteomes" id="UP000178444">
    <property type="component" value="Unassembled WGS sequence"/>
</dbReference>
<organism evidence="1 2">
    <name type="scientific">Candidatus Yanofskybacteria bacterium RIFCSPLOWO2_01_FULL_49_17</name>
    <dbReference type="NCBI Taxonomy" id="1802700"/>
    <lineage>
        <taxon>Bacteria</taxon>
        <taxon>Candidatus Yanofskyibacteriota</taxon>
    </lineage>
</organism>
<protein>
    <submittedName>
        <fullName evidence="1">Uncharacterized protein</fullName>
    </submittedName>
</protein>
<sequence>MEVLVTSLVFSIMTVAVSGIFIQIINDERRAFAAQAIQENGQFIMELMSREIRVSKVQDQDSSNCTATTLTIVHPVNGAVTYSLTAGGVLQRAVGGVTTDLSASTVSFSRLNFCVTGSGTSDNKQPRVAILTSMRNKSGKQIITFDFQTTVSSRDVQSEFEN</sequence>
<dbReference type="EMBL" id="MGKO01000011">
    <property type="protein sequence ID" value="OGN27387.1"/>
    <property type="molecule type" value="Genomic_DNA"/>
</dbReference>
<reference evidence="1 2" key="1">
    <citation type="journal article" date="2016" name="Nat. Commun.">
        <title>Thousands of microbial genomes shed light on interconnected biogeochemical processes in an aquifer system.</title>
        <authorList>
            <person name="Anantharaman K."/>
            <person name="Brown C.T."/>
            <person name="Hug L.A."/>
            <person name="Sharon I."/>
            <person name="Castelle C.J."/>
            <person name="Probst A.J."/>
            <person name="Thomas B.C."/>
            <person name="Singh A."/>
            <person name="Wilkins M.J."/>
            <person name="Karaoz U."/>
            <person name="Brodie E.L."/>
            <person name="Williams K.H."/>
            <person name="Hubbard S.S."/>
            <person name="Banfield J.F."/>
        </authorList>
    </citation>
    <scope>NUCLEOTIDE SEQUENCE [LARGE SCALE GENOMIC DNA]</scope>
</reference>
<gene>
    <name evidence="1" type="ORF">A2941_00885</name>
</gene>
<comment type="caution">
    <text evidence="1">The sequence shown here is derived from an EMBL/GenBank/DDBJ whole genome shotgun (WGS) entry which is preliminary data.</text>
</comment>
<evidence type="ECO:0000313" key="2">
    <source>
        <dbReference type="Proteomes" id="UP000178444"/>
    </source>
</evidence>